<dbReference type="AlphaFoldDB" id="A0A5D2V760"/>
<accession>A0A5D2V760</accession>
<evidence type="ECO:0000313" key="1">
    <source>
        <dbReference type="EMBL" id="TYI85171.1"/>
    </source>
</evidence>
<sequence length="51" mass="5833">MKSKRSIDENCHSSKLSPQPLVGVKIKLYYPPYQSTNLLKNLLIVQISEET</sequence>
<dbReference type="EMBL" id="CM017653">
    <property type="protein sequence ID" value="TYI85171.1"/>
    <property type="molecule type" value="Genomic_DNA"/>
</dbReference>
<name>A0A5D2V760_GOSMU</name>
<dbReference type="Proteomes" id="UP000323597">
    <property type="component" value="Chromosome D05"/>
</dbReference>
<reference evidence="1 2" key="1">
    <citation type="submission" date="2019-07" db="EMBL/GenBank/DDBJ databases">
        <title>WGS assembly of Gossypium mustelinum.</title>
        <authorList>
            <person name="Chen Z.J."/>
            <person name="Sreedasyam A."/>
            <person name="Ando A."/>
            <person name="Song Q."/>
            <person name="De L."/>
            <person name="Hulse-Kemp A."/>
            <person name="Ding M."/>
            <person name="Ye W."/>
            <person name="Kirkbride R."/>
            <person name="Jenkins J."/>
            <person name="Plott C."/>
            <person name="Lovell J."/>
            <person name="Lin Y.-M."/>
            <person name="Vaughn R."/>
            <person name="Liu B."/>
            <person name="Li W."/>
            <person name="Simpson S."/>
            <person name="Scheffler B."/>
            <person name="Saski C."/>
            <person name="Grover C."/>
            <person name="Hu G."/>
            <person name="Conover J."/>
            <person name="Carlson J."/>
            <person name="Shu S."/>
            <person name="Boston L."/>
            <person name="Williams M."/>
            <person name="Peterson D."/>
            <person name="Mcgee K."/>
            <person name="Jones D."/>
            <person name="Wendel J."/>
            <person name="Stelly D."/>
            <person name="Grimwood J."/>
            <person name="Schmutz J."/>
        </authorList>
    </citation>
    <scope>NUCLEOTIDE SEQUENCE [LARGE SCALE GENOMIC DNA]</scope>
    <source>
        <strain evidence="1">1408120.09</strain>
    </source>
</reference>
<keyword evidence="2" id="KW-1185">Reference proteome</keyword>
<organism evidence="1 2">
    <name type="scientific">Gossypium mustelinum</name>
    <name type="common">Cotton</name>
    <name type="synonym">Gossypium caicoense</name>
    <dbReference type="NCBI Taxonomy" id="34275"/>
    <lineage>
        <taxon>Eukaryota</taxon>
        <taxon>Viridiplantae</taxon>
        <taxon>Streptophyta</taxon>
        <taxon>Embryophyta</taxon>
        <taxon>Tracheophyta</taxon>
        <taxon>Spermatophyta</taxon>
        <taxon>Magnoliopsida</taxon>
        <taxon>eudicotyledons</taxon>
        <taxon>Gunneridae</taxon>
        <taxon>Pentapetalae</taxon>
        <taxon>rosids</taxon>
        <taxon>malvids</taxon>
        <taxon>Malvales</taxon>
        <taxon>Malvaceae</taxon>
        <taxon>Malvoideae</taxon>
        <taxon>Gossypium</taxon>
    </lineage>
</organism>
<proteinExistence type="predicted"/>
<gene>
    <name evidence="1" type="ORF">E1A91_D05G421200v1</name>
</gene>
<evidence type="ECO:0000313" key="2">
    <source>
        <dbReference type="Proteomes" id="UP000323597"/>
    </source>
</evidence>
<protein>
    <submittedName>
        <fullName evidence="1">Uncharacterized protein</fullName>
    </submittedName>
</protein>